<accession>A0A4Z1E9H5</accession>
<sequence>MSSSSQQNSAPQPVPNNNDAEIPLPFIWRCRNWILSPSDPNAVPAILVWGYCDRLNQASYICQRCGSRIFVGGHEVVRQTPPPSRIPKTRPRNSRGGPTPR</sequence>
<dbReference type="EMBL" id="PQXH01000309">
    <property type="protein sequence ID" value="TGO07203.1"/>
    <property type="molecule type" value="Genomic_DNA"/>
</dbReference>
<feature type="region of interest" description="Disordered" evidence="1">
    <location>
        <begin position="74"/>
        <end position="101"/>
    </location>
</feature>
<organism evidence="2 3">
    <name type="scientific">Botrytis tulipae</name>
    <dbReference type="NCBI Taxonomy" id="87230"/>
    <lineage>
        <taxon>Eukaryota</taxon>
        <taxon>Fungi</taxon>
        <taxon>Dikarya</taxon>
        <taxon>Ascomycota</taxon>
        <taxon>Pezizomycotina</taxon>
        <taxon>Leotiomycetes</taxon>
        <taxon>Helotiales</taxon>
        <taxon>Sclerotiniaceae</taxon>
        <taxon>Botrytis</taxon>
    </lineage>
</organism>
<keyword evidence="3" id="KW-1185">Reference proteome</keyword>
<evidence type="ECO:0000313" key="2">
    <source>
        <dbReference type="EMBL" id="TGO07203.1"/>
    </source>
</evidence>
<proteinExistence type="predicted"/>
<protein>
    <submittedName>
        <fullName evidence="2">Uncharacterized protein</fullName>
    </submittedName>
</protein>
<comment type="caution">
    <text evidence="2">The sequence shown here is derived from an EMBL/GenBank/DDBJ whole genome shotgun (WGS) entry which is preliminary data.</text>
</comment>
<evidence type="ECO:0000256" key="1">
    <source>
        <dbReference type="SAM" id="MobiDB-lite"/>
    </source>
</evidence>
<dbReference type="AlphaFoldDB" id="A0A4Z1E9H5"/>
<dbReference type="Proteomes" id="UP000297777">
    <property type="component" value="Unassembled WGS sequence"/>
</dbReference>
<evidence type="ECO:0000313" key="3">
    <source>
        <dbReference type="Proteomes" id="UP000297777"/>
    </source>
</evidence>
<gene>
    <name evidence="2" type="ORF">BTUL_0311g00020</name>
</gene>
<reference evidence="2 3" key="1">
    <citation type="submission" date="2017-12" db="EMBL/GenBank/DDBJ databases">
        <title>Comparative genomics of Botrytis spp.</title>
        <authorList>
            <person name="Valero-Jimenez C.A."/>
            <person name="Tapia P."/>
            <person name="Veloso J."/>
            <person name="Silva-Moreno E."/>
            <person name="Staats M."/>
            <person name="Valdes J.H."/>
            <person name="Van Kan J.A.L."/>
        </authorList>
    </citation>
    <scope>NUCLEOTIDE SEQUENCE [LARGE SCALE GENOMIC DNA]</scope>
    <source>
        <strain evidence="2 3">Bt9001</strain>
    </source>
</reference>
<name>A0A4Z1E9H5_9HELO</name>